<dbReference type="InterPro" id="IPR038658">
    <property type="entry name" value="SsgB_sf"/>
</dbReference>
<dbReference type="EMBL" id="FOUY01000081">
    <property type="protein sequence ID" value="SFO53862.1"/>
    <property type="molecule type" value="Genomic_DNA"/>
</dbReference>
<dbReference type="RefSeq" id="WP_093356775.1">
    <property type="nucleotide sequence ID" value="NZ_FOUY01000081.1"/>
</dbReference>
<evidence type="ECO:0000313" key="7">
    <source>
        <dbReference type="EMBL" id="SFO53862.1"/>
    </source>
</evidence>
<sequence>MSSVQPTSSPRKADVTARLDANLLSMHLSDGVQSVPLRAQLDYHQDRAFEIAVTFEGSQTPAVTWTIGRDQLALGLTSSTVETTDDLQHDAADIAIHTYALPGGCWTLITLAPPTAAAVEIGIPTHDLIQFVADTEDVVAMGAERDPVTEADHRKLLASPDTYGDTTNGIAT</sequence>
<evidence type="ECO:0000313" key="8">
    <source>
        <dbReference type="Proteomes" id="UP000199614"/>
    </source>
</evidence>
<evidence type="ECO:0000256" key="6">
    <source>
        <dbReference type="ARBA" id="ARBA00023306"/>
    </source>
</evidence>
<reference evidence="7 8" key="1">
    <citation type="submission" date="2016-10" db="EMBL/GenBank/DDBJ databases">
        <authorList>
            <person name="de Groot N.N."/>
        </authorList>
    </citation>
    <scope>NUCLEOTIDE SEQUENCE [LARGE SCALE GENOMIC DNA]</scope>
    <source>
        <strain evidence="7 8">CGMCC 4.1877</strain>
    </source>
</reference>
<gene>
    <name evidence="7" type="ORF">SAMN05216207_108113</name>
</gene>
<keyword evidence="3 7" id="KW-0132">Cell division</keyword>
<name>A0A1I5HZV0_PSUAM</name>
<dbReference type="GO" id="GO:0030428">
    <property type="term" value="C:cell septum"/>
    <property type="evidence" value="ECO:0007669"/>
    <property type="project" value="UniProtKB-SubCell"/>
</dbReference>
<evidence type="ECO:0000256" key="4">
    <source>
        <dbReference type="ARBA" id="ARBA00022969"/>
    </source>
</evidence>
<dbReference type="GO" id="GO:0000917">
    <property type="term" value="P:division septum assembly"/>
    <property type="evidence" value="ECO:0007669"/>
    <property type="project" value="UniProtKB-KW"/>
</dbReference>
<dbReference type="OrthoDB" id="3853096at2"/>
<dbReference type="Proteomes" id="UP000199614">
    <property type="component" value="Unassembled WGS sequence"/>
</dbReference>
<evidence type="ECO:0000256" key="1">
    <source>
        <dbReference type="ARBA" id="ARBA00004431"/>
    </source>
</evidence>
<keyword evidence="8" id="KW-1185">Reference proteome</keyword>
<dbReference type="GO" id="GO:0030435">
    <property type="term" value="P:sporulation resulting in formation of a cellular spore"/>
    <property type="evidence" value="ECO:0007669"/>
    <property type="project" value="UniProtKB-KW"/>
</dbReference>
<dbReference type="InterPro" id="IPR006776">
    <property type="entry name" value="SsgB"/>
</dbReference>
<keyword evidence="6" id="KW-0131">Cell cycle</keyword>
<dbReference type="AlphaFoldDB" id="A0A1I5HZV0"/>
<keyword evidence="4" id="KW-0749">Sporulation</keyword>
<evidence type="ECO:0000256" key="5">
    <source>
        <dbReference type="ARBA" id="ARBA00023210"/>
    </source>
</evidence>
<dbReference type="STRING" id="260086.SAMN05216207_108113"/>
<evidence type="ECO:0000256" key="3">
    <source>
        <dbReference type="ARBA" id="ARBA00022618"/>
    </source>
</evidence>
<organism evidence="7 8">
    <name type="scientific">Pseudonocardia ammonioxydans</name>
    <dbReference type="NCBI Taxonomy" id="260086"/>
    <lineage>
        <taxon>Bacteria</taxon>
        <taxon>Bacillati</taxon>
        <taxon>Actinomycetota</taxon>
        <taxon>Actinomycetes</taxon>
        <taxon>Pseudonocardiales</taxon>
        <taxon>Pseudonocardiaceae</taxon>
        <taxon>Pseudonocardia</taxon>
    </lineage>
</organism>
<protein>
    <submittedName>
        <fullName evidence="7">Streptomyces sporulation and cell division protein, SsgA</fullName>
    </submittedName>
</protein>
<comment type="subcellular location">
    <subcellularLocation>
        <location evidence="1">Cell septum</location>
    </subcellularLocation>
</comment>
<evidence type="ECO:0000256" key="2">
    <source>
        <dbReference type="ARBA" id="ARBA00009323"/>
    </source>
</evidence>
<proteinExistence type="inferred from homology"/>
<dbReference type="Gene3D" id="2.30.31.20">
    <property type="entry name" value="Sporulation-specific cell division protein SsgB"/>
    <property type="match status" value="1"/>
</dbReference>
<keyword evidence="5" id="KW-0717">Septation</keyword>
<comment type="similarity">
    <text evidence="2">Belongs to the SsgA family.</text>
</comment>
<accession>A0A1I5HZV0</accession>
<dbReference type="Pfam" id="PF04686">
    <property type="entry name" value="SsgA"/>
    <property type="match status" value="1"/>
</dbReference>